<name>A0A252ATI0_9PROT</name>
<dbReference type="AlphaFoldDB" id="A0A252ATI0"/>
<evidence type="ECO:0000313" key="1">
    <source>
        <dbReference type="EMBL" id="OUI93480.1"/>
    </source>
</evidence>
<comment type="caution">
    <text evidence="1">The sequence shown here is derived from an EMBL/GenBank/DDBJ whole genome shotgun (WGS) entry which is preliminary data.</text>
</comment>
<dbReference type="Proteomes" id="UP000194641">
    <property type="component" value="Unassembled WGS sequence"/>
</dbReference>
<proteinExistence type="predicted"/>
<evidence type="ECO:0000313" key="2">
    <source>
        <dbReference type="Proteomes" id="UP000194641"/>
    </source>
</evidence>
<reference evidence="2" key="1">
    <citation type="submission" date="2014-06" db="EMBL/GenBank/DDBJ databases">
        <authorList>
            <person name="Winans N.J."/>
            <person name="Newell P.D."/>
            <person name="Douglas A.E."/>
        </authorList>
    </citation>
    <scope>NUCLEOTIDE SEQUENCE [LARGE SCALE GENOMIC DNA]</scope>
</reference>
<dbReference type="EMBL" id="JOPA01000021">
    <property type="protein sequence ID" value="OUI93480.1"/>
    <property type="molecule type" value="Genomic_DNA"/>
</dbReference>
<gene>
    <name evidence="1" type="ORF">HK17_08095</name>
</gene>
<sequence>MAFFLLGWHGGLVGYTGWHLQTASFADILSGSVSPVIMHDDGTLEPCGAFITPTPLENSDSIALKVNHRTVSDRNGFLELVDHQATWESFIPVQTTLLPILKDLTTRSWHEADKWVGKAHCTEHHLHLGDRHWSIGTLNAEKSGETVTLWNTDAPDRVTYKLCPSRALSSLLETLNERLQAGEIRSSVTTPWADSGTLRETLANASFAPHRTDYLLHLSRQCALFEIWDLATGFLACARQQDSNPDFIYFAAILALRAQQHDSAAQLLAEALTTRFPDSNILEKTATLRARLAQGENTLLLLPQTLEEAKVPMFDRLFDLLMVPLPLSDQDGKDIQQAYSMRFEDMSGQHDMTHRLKLLTAEAHYNGVSYWEEVNMGHVAWLAGLRKEADAHYASARKLAIESHIHPIHYNCGVFSWLSEADCAALSSRSVPDRLGVSQWEWQFSPEDDATVLPSEVCLVFGCDKGYFRFIPKLILSLIRASRANPTTGFIQLCIGVDQPTMEQLTFLTKTAEWLVANNSRVRLNFAHGTLAYRDGATYTAIRYLMLPEITARFSCPLITADCDGYFPSDFVSLWQDMKASADYGFRLYAYNREGKQVMGEPWGFGAGISYFGEADRIPAIAHFLSDYLNTAYNPQNPTNWCVDQCALAAAFKRFVAPKWDELRIKFMDEGTPLMVMPHHVGGKDALLAHEGSFSMVDVVSELARYTPEPPLTPPS</sequence>
<protein>
    <submittedName>
        <fullName evidence="1">Uncharacterized protein</fullName>
    </submittedName>
</protein>
<organism evidence="1 2">
    <name type="scientific">Acetobacter indonesiensis</name>
    <dbReference type="NCBI Taxonomy" id="104101"/>
    <lineage>
        <taxon>Bacteria</taxon>
        <taxon>Pseudomonadati</taxon>
        <taxon>Pseudomonadota</taxon>
        <taxon>Alphaproteobacteria</taxon>
        <taxon>Acetobacterales</taxon>
        <taxon>Acetobacteraceae</taxon>
        <taxon>Acetobacter</taxon>
    </lineage>
</organism>
<accession>A0A252ATI0</accession>
<dbReference type="RefSeq" id="WP_086659515.1">
    <property type="nucleotide sequence ID" value="NZ_JBJJWX010000002.1"/>
</dbReference>